<protein>
    <submittedName>
        <fullName evidence="2">Membrane protein</fullName>
    </submittedName>
</protein>
<dbReference type="Pfam" id="PF11377">
    <property type="entry name" value="DUF3180"/>
    <property type="match status" value="1"/>
</dbReference>
<comment type="caution">
    <text evidence="2">The sequence shown here is derived from an EMBL/GenBank/DDBJ whole genome shotgun (WGS) entry which is preliminary data.</text>
</comment>
<organism evidence="2 3">
    <name type="scientific">Spirilliplanes yamanashiensis</name>
    <dbReference type="NCBI Taxonomy" id="42233"/>
    <lineage>
        <taxon>Bacteria</taxon>
        <taxon>Bacillati</taxon>
        <taxon>Actinomycetota</taxon>
        <taxon>Actinomycetes</taxon>
        <taxon>Micromonosporales</taxon>
        <taxon>Micromonosporaceae</taxon>
        <taxon>Spirilliplanes</taxon>
    </lineage>
</organism>
<evidence type="ECO:0000256" key="1">
    <source>
        <dbReference type="SAM" id="Phobius"/>
    </source>
</evidence>
<dbReference type="AlphaFoldDB" id="A0A8J3Y637"/>
<feature type="transmembrane region" description="Helical" evidence="1">
    <location>
        <begin position="126"/>
        <end position="144"/>
    </location>
</feature>
<reference evidence="2" key="1">
    <citation type="submission" date="2021-01" db="EMBL/GenBank/DDBJ databases">
        <title>Whole genome shotgun sequence of Spirilliplanes yamanashiensis NBRC 15828.</title>
        <authorList>
            <person name="Komaki H."/>
            <person name="Tamura T."/>
        </authorList>
    </citation>
    <scope>NUCLEOTIDE SEQUENCE</scope>
    <source>
        <strain evidence="2">NBRC 15828</strain>
    </source>
</reference>
<feature type="transmembrane region" description="Helical" evidence="1">
    <location>
        <begin position="17"/>
        <end position="38"/>
    </location>
</feature>
<name>A0A8J3Y637_9ACTN</name>
<dbReference type="EMBL" id="BOOY01000008">
    <property type="protein sequence ID" value="GIJ02240.1"/>
    <property type="molecule type" value="Genomic_DNA"/>
</dbReference>
<evidence type="ECO:0000313" key="2">
    <source>
        <dbReference type="EMBL" id="GIJ02240.1"/>
    </source>
</evidence>
<dbReference type="InterPro" id="IPR021517">
    <property type="entry name" value="DUF3180"/>
</dbReference>
<keyword evidence="3" id="KW-1185">Reference proteome</keyword>
<accession>A0A8J3Y637</accession>
<proteinExistence type="predicted"/>
<evidence type="ECO:0000313" key="3">
    <source>
        <dbReference type="Proteomes" id="UP000652013"/>
    </source>
</evidence>
<dbReference type="RefSeq" id="WP_239107195.1">
    <property type="nucleotide sequence ID" value="NZ_BAAAGJ010000019.1"/>
</dbReference>
<gene>
    <name evidence="2" type="ORF">Sya03_15920</name>
</gene>
<keyword evidence="1" id="KW-1133">Transmembrane helix</keyword>
<dbReference type="Proteomes" id="UP000652013">
    <property type="component" value="Unassembled WGS sequence"/>
</dbReference>
<feature type="transmembrane region" description="Helical" evidence="1">
    <location>
        <begin position="96"/>
        <end position="114"/>
    </location>
</feature>
<keyword evidence="1" id="KW-0812">Transmembrane</keyword>
<keyword evidence="1" id="KW-0472">Membrane</keyword>
<feature type="transmembrane region" description="Helical" evidence="1">
    <location>
        <begin position="44"/>
        <end position="63"/>
    </location>
</feature>
<sequence>MSNQPVRDPSIGPTRPSLLVVAGLAAAAAGWLLLSTLYGRMPALPWLPTLTVAALAVVEGILAQNTRARIERRPGQPKVDPLAVARYAVLARASSLAGAIFAGFSAGLLGWLVLEPTVAARDDVPAAAAALAASLALVGAALWLERACRVPDRPEDEDAPGRP</sequence>